<evidence type="ECO:0000256" key="9">
    <source>
        <dbReference type="PROSITE-ProRule" id="PRU00175"/>
    </source>
</evidence>
<dbReference type="Pfam" id="PF00271">
    <property type="entry name" value="Helicase_C"/>
    <property type="match status" value="1"/>
</dbReference>
<gene>
    <name evidence="14" type="primary">RAD5A_2</name>
    <name evidence="14" type="ORF">LHYA1_G003147</name>
</gene>
<dbReference type="InterPro" id="IPR014001">
    <property type="entry name" value="Helicase_ATP-bd"/>
</dbReference>
<dbReference type="InterPro" id="IPR000330">
    <property type="entry name" value="SNF2_N"/>
</dbReference>
<evidence type="ECO:0000259" key="13">
    <source>
        <dbReference type="PROSITE" id="PS51194"/>
    </source>
</evidence>
<dbReference type="InterPro" id="IPR017907">
    <property type="entry name" value="Znf_RING_CS"/>
</dbReference>
<evidence type="ECO:0000256" key="7">
    <source>
        <dbReference type="ARBA" id="ARBA00022833"/>
    </source>
</evidence>
<dbReference type="OrthoDB" id="448448at2759"/>
<dbReference type="PROSITE" id="PS51194">
    <property type="entry name" value="HELICASE_CTER"/>
    <property type="match status" value="1"/>
</dbReference>
<dbReference type="PROSITE" id="PS00518">
    <property type="entry name" value="ZF_RING_1"/>
    <property type="match status" value="1"/>
</dbReference>
<dbReference type="InterPro" id="IPR001841">
    <property type="entry name" value="Znf_RING"/>
</dbReference>
<evidence type="ECO:0000256" key="5">
    <source>
        <dbReference type="ARBA" id="ARBA00022801"/>
    </source>
</evidence>
<dbReference type="Gene3D" id="3.30.40.10">
    <property type="entry name" value="Zinc/RING finger domain, C3HC4 (zinc finger)"/>
    <property type="match status" value="1"/>
</dbReference>
<dbReference type="InterPro" id="IPR001650">
    <property type="entry name" value="Helicase_C-like"/>
</dbReference>
<keyword evidence="7" id="KW-0862">Zinc</keyword>
<dbReference type="InterPro" id="IPR038718">
    <property type="entry name" value="SNF2-like_sf"/>
</dbReference>
<keyword evidence="8" id="KW-0067">ATP-binding</keyword>
<evidence type="ECO:0000256" key="3">
    <source>
        <dbReference type="ARBA" id="ARBA00022741"/>
    </source>
</evidence>
<dbReference type="GO" id="GO:0004386">
    <property type="term" value="F:helicase activity"/>
    <property type="evidence" value="ECO:0007669"/>
    <property type="project" value="UniProtKB-KW"/>
</dbReference>
<dbReference type="SUPFAM" id="SSF52540">
    <property type="entry name" value="P-loop containing nucleoside triphosphate hydrolases"/>
    <property type="match status" value="2"/>
</dbReference>
<organism evidence="14 15">
    <name type="scientific">Lachnellula hyalina</name>
    <dbReference type="NCBI Taxonomy" id="1316788"/>
    <lineage>
        <taxon>Eukaryota</taxon>
        <taxon>Fungi</taxon>
        <taxon>Dikarya</taxon>
        <taxon>Ascomycota</taxon>
        <taxon>Pezizomycotina</taxon>
        <taxon>Leotiomycetes</taxon>
        <taxon>Helotiales</taxon>
        <taxon>Lachnaceae</taxon>
        <taxon>Lachnellula</taxon>
    </lineage>
</organism>
<comment type="similarity">
    <text evidence="1">Belongs to the SNF2/RAD54 helicase family.</text>
</comment>
<dbReference type="PROSITE" id="PS50089">
    <property type="entry name" value="ZF_RING_2"/>
    <property type="match status" value="1"/>
</dbReference>
<keyword evidence="15" id="KW-1185">Reference proteome</keyword>
<dbReference type="SMART" id="SM00487">
    <property type="entry name" value="DEXDc"/>
    <property type="match status" value="1"/>
</dbReference>
<evidence type="ECO:0000256" key="6">
    <source>
        <dbReference type="ARBA" id="ARBA00022806"/>
    </source>
</evidence>
<feature type="region of interest" description="Disordered" evidence="10">
    <location>
        <begin position="74"/>
        <end position="108"/>
    </location>
</feature>
<dbReference type="GO" id="GO:0005634">
    <property type="term" value="C:nucleus"/>
    <property type="evidence" value="ECO:0007669"/>
    <property type="project" value="TreeGrafter"/>
</dbReference>
<evidence type="ECO:0000259" key="12">
    <source>
        <dbReference type="PROSITE" id="PS51192"/>
    </source>
</evidence>
<comment type="caution">
    <text evidence="14">The sequence shown here is derived from an EMBL/GenBank/DDBJ whole genome shotgun (WGS) entry which is preliminary data.</text>
</comment>
<dbReference type="SMART" id="SM00490">
    <property type="entry name" value="HELICc"/>
    <property type="match status" value="1"/>
</dbReference>
<dbReference type="Pfam" id="PF00176">
    <property type="entry name" value="SNF2-rel_dom"/>
    <property type="match status" value="1"/>
</dbReference>
<dbReference type="GO" id="GO:0005524">
    <property type="term" value="F:ATP binding"/>
    <property type="evidence" value="ECO:0007669"/>
    <property type="project" value="UniProtKB-KW"/>
</dbReference>
<evidence type="ECO:0000256" key="2">
    <source>
        <dbReference type="ARBA" id="ARBA00022723"/>
    </source>
</evidence>
<keyword evidence="3" id="KW-0547">Nucleotide-binding</keyword>
<dbReference type="CDD" id="cd18793">
    <property type="entry name" value="SF2_C_SNF"/>
    <property type="match status" value="1"/>
</dbReference>
<evidence type="ECO:0000256" key="8">
    <source>
        <dbReference type="ARBA" id="ARBA00022840"/>
    </source>
</evidence>
<evidence type="ECO:0000313" key="14">
    <source>
        <dbReference type="EMBL" id="TVY27092.1"/>
    </source>
</evidence>
<dbReference type="GO" id="GO:0008270">
    <property type="term" value="F:zinc ion binding"/>
    <property type="evidence" value="ECO:0007669"/>
    <property type="project" value="UniProtKB-KW"/>
</dbReference>
<dbReference type="EMBL" id="QGMH01000055">
    <property type="protein sequence ID" value="TVY27092.1"/>
    <property type="molecule type" value="Genomic_DNA"/>
</dbReference>
<dbReference type="InterPro" id="IPR050628">
    <property type="entry name" value="SNF2_RAD54_helicase_TF"/>
</dbReference>
<evidence type="ECO:0000313" key="15">
    <source>
        <dbReference type="Proteomes" id="UP000431533"/>
    </source>
</evidence>
<dbReference type="PROSITE" id="PS51192">
    <property type="entry name" value="HELICASE_ATP_BIND_1"/>
    <property type="match status" value="1"/>
</dbReference>
<dbReference type="GeneID" id="41983345"/>
<evidence type="ECO:0000256" key="10">
    <source>
        <dbReference type="SAM" id="MobiDB-lite"/>
    </source>
</evidence>
<dbReference type="GO" id="GO:0016787">
    <property type="term" value="F:hydrolase activity"/>
    <property type="evidence" value="ECO:0007669"/>
    <property type="project" value="UniProtKB-KW"/>
</dbReference>
<feature type="compositionally biased region" description="Low complexity" evidence="10">
    <location>
        <begin position="85"/>
        <end position="103"/>
    </location>
</feature>
<dbReference type="PANTHER" id="PTHR45626">
    <property type="entry name" value="TRANSCRIPTION TERMINATION FACTOR 2-RELATED"/>
    <property type="match status" value="1"/>
</dbReference>
<dbReference type="GO" id="GO:0006281">
    <property type="term" value="P:DNA repair"/>
    <property type="evidence" value="ECO:0007669"/>
    <property type="project" value="TreeGrafter"/>
</dbReference>
<dbReference type="InterPro" id="IPR013083">
    <property type="entry name" value="Znf_RING/FYVE/PHD"/>
</dbReference>
<dbReference type="CDD" id="cd18008">
    <property type="entry name" value="DEXDc_SHPRH-like"/>
    <property type="match status" value="1"/>
</dbReference>
<dbReference type="GO" id="GO:0008094">
    <property type="term" value="F:ATP-dependent activity, acting on DNA"/>
    <property type="evidence" value="ECO:0007669"/>
    <property type="project" value="TreeGrafter"/>
</dbReference>
<name>A0A8H8R232_9HELO</name>
<evidence type="ECO:0000259" key="11">
    <source>
        <dbReference type="PROSITE" id="PS50089"/>
    </source>
</evidence>
<keyword evidence="5" id="KW-0378">Hydrolase</keyword>
<dbReference type="InterPro" id="IPR027417">
    <property type="entry name" value="P-loop_NTPase"/>
</dbReference>
<keyword evidence="6" id="KW-0347">Helicase</keyword>
<evidence type="ECO:0000256" key="4">
    <source>
        <dbReference type="ARBA" id="ARBA00022771"/>
    </source>
</evidence>
<dbReference type="AlphaFoldDB" id="A0A8H8R232"/>
<dbReference type="RefSeq" id="XP_031005880.1">
    <property type="nucleotide sequence ID" value="XM_031148121.1"/>
</dbReference>
<keyword evidence="2" id="KW-0479">Metal-binding</keyword>
<dbReference type="InterPro" id="IPR049730">
    <property type="entry name" value="SNF2/RAD54-like_C"/>
</dbReference>
<keyword evidence="4 9" id="KW-0863">Zinc-finger</keyword>
<dbReference type="SUPFAM" id="SSF57850">
    <property type="entry name" value="RING/U-box"/>
    <property type="match status" value="1"/>
</dbReference>
<dbReference type="Proteomes" id="UP000431533">
    <property type="component" value="Unassembled WGS sequence"/>
</dbReference>
<accession>A0A8H8R232</accession>
<sequence>MFLMIRKGLYSWYSAYQWRSQLMSSAYQCSYYLQGPQLKPSDVKKARGIATIYYQNQLSLWLGSEAFNLGYSTDGRLKPKKSPDTSQQNPDSPNSPSPSTQSDVESTEWDEANKLPPLISIPFESTGDFSSDGLANARAAAKNNTCFGMIHNTRVKLLDPATVTRETPGEDLSKEDHLYSLELAFKDGCAFVSFPAKERFAVLNEGVAKVLRDISALSNCRFDAYLEFEEWRSLLESLCKSEKHNFFPIDIIIYGSKSIRTGIGTLLSDSKIYLQHPCYEEPDTDYDNPHFLKLDGLSSALQSSSGSLESGKQIISKDILGFNNKPVDELTTQSQLRRRMATVYDSLTRSKKLERIEADIRITTELLPHQEEALCFMEQRELGPVPSEFCLWQSRIRQNQSYYEHSITGLKTTECPTECIGGILADDMGLGKTLTVISTIIRTSERARSFATNQDGSAFLVSEKTENSQRAISRSTLVVVPSPLLIDEWLQEGPENLTKLLCSHCDGSLNVTRYHGRGREVDPYALADSDLVLSTYATIAAESLQPESALYRVIWFRVVLDEAHTVRNGSAKVFKAVSKIPGNFRWCLTGTPVQNSLEDLASLVAFIRAGPLDSLPDFRKHIISPLVKGTEQGMNNIRLLLDSICLRRTQKLLHLPEVSDEDRYIEFTASEKSLYSNTQAEMIKAIKQHDSHDRNTKGYFGIFQLQLQLRRLCNHGTFQRSFSHISAEGASFDPEEALALLKERGEGKCAYCNTHVTGLKDIEDIVSGKFTVCGHLLCSGCLPRFEEGLKTGKSTSRCPLCLRDISRKFLASDEEIAEGAGSNLKTELRYFEERGVSSKLSSLVMDLKQNTTEGKSIVFSCWTRSLDLVGRYLTLENIQFDRIDGTYSSAQRHNVLQHYHSDPNVRVLLMTTGTGAVGLNLTIASCVYLLEPQWNPMVESQAVARVLRLGQRRNVKVIRYIVIDTVEVGMRSQQSRKRDFARLGWKEDS</sequence>
<dbReference type="Gene3D" id="3.40.50.10810">
    <property type="entry name" value="Tandem AAA-ATPase domain"/>
    <property type="match status" value="1"/>
</dbReference>
<dbReference type="PANTHER" id="PTHR45626:SF52">
    <property type="entry name" value="SINGLE-STRANDED DNA-DEPENDENT ATPASE (EUROFUNG)"/>
    <property type="match status" value="1"/>
</dbReference>
<protein>
    <submittedName>
        <fullName evidence="14">DNA repair protein RAD5A</fullName>
    </submittedName>
</protein>
<proteinExistence type="inferred from homology"/>
<dbReference type="SMART" id="SM00184">
    <property type="entry name" value="RING"/>
    <property type="match status" value="1"/>
</dbReference>
<reference evidence="14 15" key="1">
    <citation type="submission" date="2018-05" db="EMBL/GenBank/DDBJ databases">
        <title>Genome sequencing and assembly of the regulated plant pathogen Lachnellula willkommii and related sister species for the development of diagnostic species identification markers.</title>
        <authorList>
            <person name="Giroux E."/>
            <person name="Bilodeau G."/>
        </authorList>
    </citation>
    <scope>NUCLEOTIDE SEQUENCE [LARGE SCALE GENOMIC DNA]</scope>
    <source>
        <strain evidence="14 15">CBS 185.66</strain>
    </source>
</reference>
<feature type="domain" description="RING-type" evidence="11">
    <location>
        <begin position="749"/>
        <end position="801"/>
    </location>
</feature>
<evidence type="ECO:0000256" key="1">
    <source>
        <dbReference type="ARBA" id="ARBA00007025"/>
    </source>
</evidence>
<feature type="domain" description="Helicase ATP-binding" evidence="12">
    <location>
        <begin position="421"/>
        <end position="610"/>
    </location>
</feature>
<feature type="domain" description="Helicase C-terminal" evidence="13">
    <location>
        <begin position="839"/>
        <end position="989"/>
    </location>
</feature>
<dbReference type="Gene3D" id="3.40.50.300">
    <property type="entry name" value="P-loop containing nucleotide triphosphate hydrolases"/>
    <property type="match status" value="1"/>
</dbReference>